<dbReference type="InterPro" id="IPR036477">
    <property type="entry name" value="Formyl_transf_N_sf"/>
</dbReference>
<dbReference type="AlphaFoldDB" id="Q1MQA7"/>
<evidence type="ECO:0000256" key="7">
    <source>
        <dbReference type="ARBA" id="ARBA00048558"/>
    </source>
</evidence>
<keyword evidence="12" id="KW-1185">Reference proteome</keyword>
<dbReference type="Gene3D" id="3.10.25.10">
    <property type="entry name" value="Formyl transferase, C-terminal domain"/>
    <property type="match status" value="1"/>
</dbReference>
<dbReference type="CDD" id="cd08704">
    <property type="entry name" value="Met_tRNA_FMT_C"/>
    <property type="match status" value="1"/>
</dbReference>
<dbReference type="PANTHER" id="PTHR11138:SF5">
    <property type="entry name" value="METHIONYL-TRNA FORMYLTRANSFERASE, MITOCHONDRIAL"/>
    <property type="match status" value="1"/>
</dbReference>
<evidence type="ECO:0000256" key="2">
    <source>
        <dbReference type="ARBA" id="ARBA00010699"/>
    </source>
</evidence>
<dbReference type="InterPro" id="IPR044135">
    <property type="entry name" value="Met-tRNA-FMT_C"/>
</dbReference>
<organism evidence="11 12">
    <name type="scientific">Lawsonia intracellularis (strain PHE/MN1-00)</name>
    <dbReference type="NCBI Taxonomy" id="363253"/>
    <lineage>
        <taxon>Bacteria</taxon>
        <taxon>Pseudomonadati</taxon>
        <taxon>Thermodesulfobacteriota</taxon>
        <taxon>Desulfovibrionia</taxon>
        <taxon>Desulfovibrionales</taxon>
        <taxon>Desulfovibrionaceae</taxon>
        <taxon>Lawsonia</taxon>
    </lineage>
</organism>
<name>Q1MQA7_LAWIP</name>
<dbReference type="HOGENOM" id="CLU_033347_1_1_7"/>
<feature type="domain" description="Formyl transferase C-terminal" evidence="10">
    <location>
        <begin position="212"/>
        <end position="321"/>
    </location>
</feature>
<dbReference type="OrthoDB" id="9802815at2"/>
<sequence length="322" mass="35502">MILQNKPLRIVFMGTPEFAAIILQKIVASGKVDIIASYCQPDRPVGRGHKVQFSAVKILSNSLRIPVYQPVNFKSEYEIEKLYALKPDLLVVAAYGLILPQSVLDIPAISPLNVHASLLPCYRGAAPIQRALMNNDKKTGVTIIRMEKGLDTGAMFTHEEIPINMEDTAATMHEKLAQLGGKLLINIFEQIIQGTLSDPTPQDDIQATYAPKLTKSDGCIYWDMPAENVHAVVRGVTPWPGAQTSFKLVNRNPINILFQPGEIGSNELFKYNEGDSPLPGSILGLKGNAIAIACKDVPYLIYTLRPEGRKTMTAKDFWNGYL</sequence>
<dbReference type="InterPro" id="IPR011034">
    <property type="entry name" value="Formyl_transferase-like_C_sf"/>
</dbReference>
<dbReference type="EC" id="2.1.2.9" evidence="3 8"/>
<dbReference type="Proteomes" id="UP000002430">
    <property type="component" value="Chromosome"/>
</dbReference>
<dbReference type="HAMAP" id="MF_00182">
    <property type="entry name" value="Formyl_trans"/>
    <property type="match status" value="1"/>
</dbReference>
<evidence type="ECO:0000259" key="10">
    <source>
        <dbReference type="Pfam" id="PF02911"/>
    </source>
</evidence>
<dbReference type="GO" id="GO:0004479">
    <property type="term" value="F:methionyl-tRNA formyltransferase activity"/>
    <property type="evidence" value="ECO:0007669"/>
    <property type="project" value="UniProtKB-UniRule"/>
</dbReference>
<proteinExistence type="inferred from homology"/>
<dbReference type="RefSeq" id="WP_011526849.1">
    <property type="nucleotide sequence ID" value="NC_008011.1"/>
</dbReference>
<dbReference type="InterPro" id="IPR002376">
    <property type="entry name" value="Formyl_transf_N"/>
</dbReference>
<keyword evidence="6 8" id="KW-0648">Protein biosynthesis</keyword>
<comment type="function">
    <text evidence="1 8">Attaches a formyl group to the free amino group of methionyl-tRNA(fMet). The formyl group appears to play a dual role in the initiator identity of N-formylmethionyl-tRNA by promoting its recognition by IF2 and preventing the misappropriation of this tRNA by the elongation apparatus.</text>
</comment>
<evidence type="ECO:0000256" key="5">
    <source>
        <dbReference type="ARBA" id="ARBA00022679"/>
    </source>
</evidence>
<comment type="similarity">
    <text evidence="2 8">Belongs to the Fmt family.</text>
</comment>
<evidence type="ECO:0000256" key="1">
    <source>
        <dbReference type="ARBA" id="ARBA00002606"/>
    </source>
</evidence>
<dbReference type="CDD" id="cd08646">
    <property type="entry name" value="FMT_core_Met-tRNA-FMT_N"/>
    <property type="match status" value="1"/>
</dbReference>
<comment type="catalytic activity">
    <reaction evidence="7 8">
        <text>L-methionyl-tRNA(fMet) + (6R)-10-formyltetrahydrofolate = N-formyl-L-methionyl-tRNA(fMet) + (6S)-5,6,7,8-tetrahydrofolate + H(+)</text>
        <dbReference type="Rhea" id="RHEA:24380"/>
        <dbReference type="Rhea" id="RHEA-COMP:9952"/>
        <dbReference type="Rhea" id="RHEA-COMP:9953"/>
        <dbReference type="ChEBI" id="CHEBI:15378"/>
        <dbReference type="ChEBI" id="CHEBI:57453"/>
        <dbReference type="ChEBI" id="CHEBI:78530"/>
        <dbReference type="ChEBI" id="CHEBI:78844"/>
        <dbReference type="ChEBI" id="CHEBI:195366"/>
        <dbReference type="EC" id="2.1.2.9"/>
    </reaction>
</comment>
<evidence type="ECO:0000256" key="6">
    <source>
        <dbReference type="ARBA" id="ARBA00022917"/>
    </source>
</evidence>
<dbReference type="Pfam" id="PF02911">
    <property type="entry name" value="Formyl_trans_C"/>
    <property type="match status" value="1"/>
</dbReference>
<feature type="domain" description="Formyl transferase N-terminal" evidence="9">
    <location>
        <begin position="9"/>
        <end position="186"/>
    </location>
</feature>
<dbReference type="InterPro" id="IPR005793">
    <property type="entry name" value="Formyl_trans_C"/>
</dbReference>
<dbReference type="InterPro" id="IPR041711">
    <property type="entry name" value="Met-tRNA-FMT_N"/>
</dbReference>
<evidence type="ECO:0000256" key="8">
    <source>
        <dbReference type="HAMAP-Rule" id="MF_00182"/>
    </source>
</evidence>
<feature type="binding site" evidence="8">
    <location>
        <begin position="117"/>
        <end position="120"/>
    </location>
    <ligand>
        <name>(6S)-5,6,7,8-tetrahydrofolate</name>
        <dbReference type="ChEBI" id="CHEBI:57453"/>
    </ligand>
</feature>
<dbReference type="SUPFAM" id="SSF50486">
    <property type="entry name" value="FMT C-terminal domain-like"/>
    <property type="match status" value="1"/>
</dbReference>
<gene>
    <name evidence="8 11" type="primary">fmt</name>
    <name evidence="11" type="ordered locus">LI0766</name>
</gene>
<evidence type="ECO:0000313" key="11">
    <source>
        <dbReference type="EMBL" id="CAJ54820.1"/>
    </source>
</evidence>
<dbReference type="GO" id="GO:0005829">
    <property type="term" value="C:cytosol"/>
    <property type="evidence" value="ECO:0007669"/>
    <property type="project" value="TreeGrafter"/>
</dbReference>
<dbReference type="EMBL" id="AM180252">
    <property type="protein sequence ID" value="CAJ54820.1"/>
    <property type="molecule type" value="Genomic_DNA"/>
</dbReference>
<keyword evidence="5 8" id="KW-0808">Transferase</keyword>
<dbReference type="STRING" id="363253.LI0766"/>
<dbReference type="InterPro" id="IPR005794">
    <property type="entry name" value="Fmt"/>
</dbReference>
<evidence type="ECO:0000259" key="9">
    <source>
        <dbReference type="Pfam" id="PF00551"/>
    </source>
</evidence>
<dbReference type="PANTHER" id="PTHR11138">
    <property type="entry name" value="METHIONYL-TRNA FORMYLTRANSFERASE"/>
    <property type="match status" value="1"/>
</dbReference>
<dbReference type="Gene3D" id="3.40.50.170">
    <property type="entry name" value="Formyl transferase, N-terminal domain"/>
    <property type="match status" value="1"/>
</dbReference>
<evidence type="ECO:0000313" key="12">
    <source>
        <dbReference type="Proteomes" id="UP000002430"/>
    </source>
</evidence>
<evidence type="ECO:0000256" key="4">
    <source>
        <dbReference type="ARBA" id="ARBA00016014"/>
    </source>
</evidence>
<protein>
    <recommendedName>
        <fullName evidence="4 8">Methionyl-tRNA formyltransferase</fullName>
        <ecNumber evidence="3 8">2.1.2.9</ecNumber>
    </recommendedName>
</protein>
<reference evidence="11 12" key="1">
    <citation type="submission" date="2005-11" db="EMBL/GenBank/DDBJ databases">
        <title>The complete genome sequence of Lawsonia intracellularis: the causative agent of proliferative enteropathy.</title>
        <authorList>
            <person name="Kaur K."/>
            <person name="Zhang Q."/>
            <person name="Beckler D."/>
            <person name="Munir S."/>
            <person name="Li L."/>
            <person name="Kinsley K."/>
            <person name="Herron L."/>
            <person name="Peterson A."/>
            <person name="May B."/>
            <person name="Singh S."/>
            <person name="Gebhart C."/>
            <person name="Kapur V."/>
        </authorList>
    </citation>
    <scope>NUCLEOTIDE SEQUENCE [LARGE SCALE GENOMIC DNA]</scope>
    <source>
        <strain evidence="11 12">PHE/MN1-00</strain>
    </source>
</reference>
<dbReference type="InterPro" id="IPR037022">
    <property type="entry name" value="Formyl_trans_C_sf"/>
</dbReference>
<dbReference type="Pfam" id="PF00551">
    <property type="entry name" value="Formyl_trans_N"/>
    <property type="match status" value="1"/>
</dbReference>
<dbReference type="SUPFAM" id="SSF53328">
    <property type="entry name" value="Formyltransferase"/>
    <property type="match status" value="1"/>
</dbReference>
<dbReference type="eggNOG" id="COG0223">
    <property type="taxonomic scope" value="Bacteria"/>
</dbReference>
<evidence type="ECO:0000256" key="3">
    <source>
        <dbReference type="ARBA" id="ARBA00012261"/>
    </source>
</evidence>
<accession>Q1MQA7</accession>
<dbReference type="KEGG" id="lip:LI0766"/>
<dbReference type="NCBIfam" id="TIGR00460">
    <property type="entry name" value="fmt"/>
    <property type="match status" value="1"/>
</dbReference>